<keyword evidence="7 10" id="KW-0539">Nucleus</keyword>
<feature type="compositionally biased region" description="Basic and acidic residues" evidence="11">
    <location>
        <begin position="315"/>
        <end position="340"/>
    </location>
</feature>
<feature type="compositionally biased region" description="Polar residues" evidence="11">
    <location>
        <begin position="112"/>
        <end position="125"/>
    </location>
</feature>
<feature type="region of interest" description="Disordered" evidence="11">
    <location>
        <begin position="360"/>
        <end position="397"/>
    </location>
</feature>
<comment type="similarity">
    <text evidence="2 10">Belongs to the RRP36 family.</text>
</comment>
<evidence type="ECO:0000256" key="8">
    <source>
        <dbReference type="ARBA" id="ARBA00023274"/>
    </source>
</evidence>
<dbReference type="GO" id="GO:0000462">
    <property type="term" value="P:maturation of SSU-rRNA from tricistronic rRNA transcript (SSU-rRNA, 5.8S rRNA, LSU-rRNA)"/>
    <property type="evidence" value="ECO:0007669"/>
    <property type="project" value="TreeGrafter"/>
</dbReference>
<evidence type="ECO:0000256" key="10">
    <source>
        <dbReference type="RuleBase" id="RU368027"/>
    </source>
</evidence>
<feature type="compositionally biased region" description="Basic and acidic residues" evidence="11">
    <location>
        <begin position="242"/>
        <end position="256"/>
    </location>
</feature>
<keyword evidence="4 10" id="KW-0690">Ribosome biogenesis</keyword>
<evidence type="ECO:0000256" key="5">
    <source>
        <dbReference type="ARBA" id="ARBA00022552"/>
    </source>
</evidence>
<comment type="caution">
    <text evidence="12">The sequence shown here is derived from an EMBL/GenBank/DDBJ whole genome shotgun (WGS) entry which is preliminary data.</text>
</comment>
<keyword evidence="8 10" id="KW-0687">Ribonucleoprotein</keyword>
<dbReference type="GO" id="GO:0005730">
    <property type="term" value="C:nucleolus"/>
    <property type="evidence" value="ECO:0007669"/>
    <property type="project" value="UniProtKB-SubCell"/>
</dbReference>
<dbReference type="GO" id="GO:0030686">
    <property type="term" value="C:90S preribosome"/>
    <property type="evidence" value="ECO:0007669"/>
    <property type="project" value="TreeGrafter"/>
</dbReference>
<feature type="compositionally biased region" description="Low complexity" evidence="11">
    <location>
        <begin position="208"/>
        <end position="217"/>
    </location>
</feature>
<comment type="subcellular location">
    <subcellularLocation>
        <location evidence="1 10">Nucleus</location>
        <location evidence="1 10">Nucleolus</location>
    </subcellularLocation>
</comment>
<feature type="region of interest" description="Disordered" evidence="11">
    <location>
        <begin position="315"/>
        <end position="343"/>
    </location>
</feature>
<dbReference type="InterPro" id="IPR009292">
    <property type="entry name" value="RRP36"/>
</dbReference>
<dbReference type="VEuPathDB" id="FungiDB:BTJ68_12374"/>
<feature type="compositionally biased region" description="Basic and acidic residues" evidence="11">
    <location>
        <begin position="382"/>
        <end position="397"/>
    </location>
</feature>
<proteinExistence type="inferred from homology"/>
<sequence>MHALAVLQMPGLTSAIALFREMFVHERCKSLTEASAGIVSGARLVMAPSRAWEQNVKPQRTAADDVGDSDDMSAAGDGVDGGDKQDGDDFTSGSEVYEDARSEQDDEEQSPNEEGNVQDQMSNVSFGALKQAQDTLSRKRKRGSDANEEQEDKLKALRKRLKELKGRNGDMQQGKGAVQGKAGPKAMTAKVTQDEATSNDEGEDPSDSDSAPSEEGAPTLSRSSKHAPAAQSTRHQVSRKRNVIDVPKRVVRDPRFDALQQRHSHSGNNSEKAYSFLRDYQKSEISELKAALKKAKSEEDKVTLRRKINSIENRLKSKETKERQQEVLRKHRKEEREKVQQGKTPYFLKKKDLKEQALVEKFKGMKSKDRAKLVEKRKKKEGQKERKKMPEMSRRAG</sequence>
<dbReference type="AlphaFoldDB" id="A0A3M7HAM0"/>
<organism evidence="12 13">
    <name type="scientific">Hortaea werneckii</name>
    <name type="common">Black yeast</name>
    <name type="synonym">Cladosporium werneckii</name>
    <dbReference type="NCBI Taxonomy" id="91943"/>
    <lineage>
        <taxon>Eukaryota</taxon>
        <taxon>Fungi</taxon>
        <taxon>Dikarya</taxon>
        <taxon>Ascomycota</taxon>
        <taxon>Pezizomycotina</taxon>
        <taxon>Dothideomycetes</taxon>
        <taxon>Dothideomycetidae</taxon>
        <taxon>Mycosphaerellales</taxon>
        <taxon>Teratosphaeriaceae</taxon>
        <taxon>Hortaea</taxon>
    </lineage>
</organism>
<dbReference type="Proteomes" id="UP000281468">
    <property type="component" value="Unassembled WGS sequence"/>
</dbReference>
<evidence type="ECO:0000256" key="6">
    <source>
        <dbReference type="ARBA" id="ARBA00023054"/>
    </source>
</evidence>
<protein>
    <recommendedName>
        <fullName evidence="10">rRNA biogenesis protein RRP36</fullName>
    </recommendedName>
</protein>
<evidence type="ECO:0000313" key="13">
    <source>
        <dbReference type="Proteomes" id="UP000281468"/>
    </source>
</evidence>
<dbReference type="PANTHER" id="PTHR21738">
    <property type="entry name" value="RIBOSOMAL RNA PROCESSING PROTEIN 36 HOMOLOG"/>
    <property type="match status" value="1"/>
</dbReference>
<dbReference type="Pfam" id="PF06102">
    <property type="entry name" value="RRP36"/>
    <property type="match status" value="1"/>
</dbReference>
<feature type="compositionally biased region" description="Basic and acidic residues" evidence="11">
    <location>
        <begin position="360"/>
        <end position="374"/>
    </location>
</feature>
<feature type="compositionally biased region" description="Low complexity" evidence="11">
    <location>
        <begin position="172"/>
        <end position="186"/>
    </location>
</feature>
<feature type="compositionally biased region" description="Acidic residues" evidence="11">
    <location>
        <begin position="197"/>
        <end position="207"/>
    </location>
</feature>
<keyword evidence="6" id="KW-0175">Coiled coil</keyword>
<comment type="subunit">
    <text evidence="3 10">Associates with 90S and pre-40S pre-ribosomal particles.</text>
</comment>
<accession>A0A3M7HAM0</accession>
<evidence type="ECO:0000256" key="7">
    <source>
        <dbReference type="ARBA" id="ARBA00023242"/>
    </source>
</evidence>
<evidence type="ECO:0000256" key="11">
    <source>
        <dbReference type="SAM" id="MobiDB-lite"/>
    </source>
</evidence>
<evidence type="ECO:0000256" key="2">
    <source>
        <dbReference type="ARBA" id="ARBA00009418"/>
    </source>
</evidence>
<dbReference type="EMBL" id="QWIQ01000071">
    <property type="protein sequence ID" value="RMZ10186.1"/>
    <property type="molecule type" value="Genomic_DNA"/>
</dbReference>
<evidence type="ECO:0000256" key="9">
    <source>
        <dbReference type="ARBA" id="ARBA00025053"/>
    </source>
</evidence>
<name>A0A3M7HAM0_HORWE</name>
<evidence type="ECO:0000313" key="12">
    <source>
        <dbReference type="EMBL" id="RMZ10186.1"/>
    </source>
</evidence>
<keyword evidence="5 10" id="KW-0698">rRNA processing</keyword>
<evidence type="ECO:0000256" key="4">
    <source>
        <dbReference type="ARBA" id="ARBA00022517"/>
    </source>
</evidence>
<evidence type="ECO:0000256" key="1">
    <source>
        <dbReference type="ARBA" id="ARBA00004604"/>
    </source>
</evidence>
<gene>
    <name evidence="12" type="ORF">D0862_03331</name>
</gene>
<feature type="region of interest" description="Disordered" evidence="11">
    <location>
        <begin position="53"/>
        <end position="274"/>
    </location>
</feature>
<reference evidence="12 13" key="1">
    <citation type="journal article" date="2018" name="BMC Genomics">
        <title>Genomic evidence for intraspecific hybridization in a clonal and extremely halotolerant yeast.</title>
        <authorList>
            <person name="Gostincar C."/>
            <person name="Stajich J.E."/>
            <person name="Zupancic J."/>
            <person name="Zalar P."/>
            <person name="Gunde-Cimerman N."/>
        </authorList>
    </citation>
    <scope>NUCLEOTIDE SEQUENCE [LARGE SCALE GENOMIC DNA]</scope>
    <source>
        <strain evidence="12 13">EXF-171</strain>
    </source>
</reference>
<comment type="function">
    <text evidence="9 10">Component of the 90S pre-ribosome involved in the maturation of rRNAs. Required for early cleavages of the pre-RNAs in the 40S ribosomal subunit maturation pathway.</text>
</comment>
<dbReference type="PANTHER" id="PTHR21738:SF0">
    <property type="entry name" value="RIBOSOMAL RNA PROCESSING PROTEIN 36 HOMOLOG"/>
    <property type="match status" value="1"/>
</dbReference>
<evidence type="ECO:0000256" key="3">
    <source>
        <dbReference type="ARBA" id="ARBA00011167"/>
    </source>
</evidence>